<dbReference type="Proteomes" id="UP000480222">
    <property type="component" value="Unassembled WGS sequence"/>
</dbReference>
<comment type="similarity">
    <text evidence="1">Belongs to the AccD/PCCB family.</text>
</comment>
<sequence>MAKELSMAERLEKLAAAKAEVSLGGGQAKIDKQHEKGKLTARERIDALVDDGTFFETGMFAKHRTTHFGMDKANAPADGVVTGSGAVFGRPVHIASQDFTVMGGSAGETQSNKVAAMMEASATTGTPFIFINDSGGARVQEGIDSLSGYGKVFYQNVLLSGLVPQVSIIAGPCAGGAAYSPALTDFIIQTRKANMFITGPGVIKSVTGEEVTSDALGGADAHMTKAGNIHFIADDDEQAVLIAQKLLSFLPQNNTEEPPVVDPDPVVEPDPELRDIVPVEGKKGYDVRDIISRVVDRGDFLEVQAGYATNIVVGFARIVGRTVGIIANQPNVMSGVLDINSSDKGSQFIRFCNAFNIPLVTFVDVPGFMPGVAQEHGGIIRHGAKMLYAYSAASVPKVTIELRKSYGGAHLAMCSKDLGADRVFAWPTAEIAVMGAEGAVNVVFRKEIEAAEDKDAKREELIQLYKDTFSTPFMAASRGLVDDIIDPAETRLHIANALEVLTNKRVTRPAKKHGLGPV</sequence>
<dbReference type="OrthoDB" id="4434131at2"/>
<dbReference type="EMBL" id="CADDAV010000010">
    <property type="protein sequence ID" value="CAB0593121.1"/>
    <property type="molecule type" value="Genomic_DNA"/>
</dbReference>
<dbReference type="PANTHER" id="PTHR43842">
    <property type="entry name" value="PROPIONYL-COA CARBOXYLASE BETA CHAIN"/>
    <property type="match status" value="1"/>
</dbReference>
<dbReference type="KEGG" id="cdi:DIP0740"/>
<evidence type="ECO:0000313" key="3">
    <source>
        <dbReference type="Proteomes" id="UP000480222"/>
    </source>
</evidence>
<organism evidence="2 3">
    <name type="scientific">Corynebacterium diphtheriae</name>
    <dbReference type="NCBI Taxonomy" id="1717"/>
    <lineage>
        <taxon>Bacteria</taxon>
        <taxon>Bacillati</taxon>
        <taxon>Actinomycetota</taxon>
        <taxon>Actinomycetes</taxon>
        <taxon>Mycobacteriales</taxon>
        <taxon>Corynebacteriaceae</taxon>
        <taxon>Corynebacterium</taxon>
    </lineage>
</organism>
<dbReference type="InterPro" id="IPR029045">
    <property type="entry name" value="ClpP/crotonase-like_dom_sf"/>
</dbReference>
<dbReference type="GO" id="GO:0009317">
    <property type="term" value="C:acetyl-CoA carboxylase complex"/>
    <property type="evidence" value="ECO:0007669"/>
    <property type="project" value="InterPro"/>
</dbReference>
<dbReference type="PROSITE" id="PS50980">
    <property type="entry name" value="COA_CT_NTER"/>
    <property type="match status" value="1"/>
</dbReference>
<dbReference type="GO" id="GO:0004658">
    <property type="term" value="F:propionyl-CoA carboxylase activity"/>
    <property type="evidence" value="ECO:0007669"/>
    <property type="project" value="TreeGrafter"/>
</dbReference>
<evidence type="ECO:0000256" key="1">
    <source>
        <dbReference type="ARBA" id="ARBA00006102"/>
    </source>
</evidence>
<dbReference type="InterPro" id="IPR034733">
    <property type="entry name" value="AcCoA_carboxyl_beta"/>
</dbReference>
<dbReference type="InterPro" id="IPR000438">
    <property type="entry name" value="Acetyl_CoA_COase_Trfase_b_su"/>
</dbReference>
<reference evidence="2 3" key="1">
    <citation type="submission" date="2020-02" db="EMBL/GenBank/DDBJ databases">
        <authorList>
            <person name="Brisse S."/>
        </authorList>
    </citation>
    <scope>NUCLEOTIDE SEQUENCE [LARGE SCALE GENOMIC DNA]</scope>
    <source>
        <strain evidence="2">CIP107547</strain>
    </source>
</reference>
<dbReference type="InterPro" id="IPR011762">
    <property type="entry name" value="COA_CT_N"/>
</dbReference>
<evidence type="ECO:0000313" key="2">
    <source>
        <dbReference type="EMBL" id="CAB0593121.1"/>
    </source>
</evidence>
<name>A0A0F5DDU7_CORDP</name>
<dbReference type="GO" id="GO:0003989">
    <property type="term" value="F:acetyl-CoA carboxylase activity"/>
    <property type="evidence" value="ECO:0007669"/>
    <property type="project" value="InterPro"/>
</dbReference>
<proteinExistence type="inferred from homology"/>
<dbReference type="PRINTS" id="PR01070">
    <property type="entry name" value="ACCCTRFRASEB"/>
</dbReference>
<dbReference type="GO" id="GO:0006633">
    <property type="term" value="P:fatty acid biosynthetic process"/>
    <property type="evidence" value="ECO:0007669"/>
    <property type="project" value="InterPro"/>
</dbReference>
<protein>
    <submittedName>
        <fullName evidence="2">Acyl-CoA carboxylase subunit beta</fullName>
    </submittedName>
</protein>
<dbReference type="Gene3D" id="3.90.226.10">
    <property type="entry name" value="2-enoyl-CoA Hydratase, Chain A, domain 1"/>
    <property type="match status" value="2"/>
</dbReference>
<gene>
    <name evidence="2" type="ORF">CIP107547_00855</name>
</gene>
<accession>A0A0F5DDU7</accession>
<comment type="caution">
    <text evidence="2">The sequence shown here is derived from an EMBL/GenBank/DDBJ whole genome shotgun (WGS) entry which is preliminary data.</text>
</comment>
<dbReference type="PROSITE" id="PS50989">
    <property type="entry name" value="COA_CT_CTER"/>
    <property type="match status" value="1"/>
</dbReference>
<dbReference type="FunFam" id="3.90.226.10:FF:000017">
    <property type="entry name" value="Propionyl-CoA carboxylase subunit beta 5"/>
    <property type="match status" value="1"/>
</dbReference>
<dbReference type="OMA" id="HYKYERT"/>
<dbReference type="RefSeq" id="WP_010934522.1">
    <property type="nucleotide sequence ID" value="NZ_CAJDXW010000003.1"/>
</dbReference>
<dbReference type="AlphaFoldDB" id="A0A0F5DDU7"/>
<dbReference type="InterPro" id="IPR051047">
    <property type="entry name" value="AccD/PCCB"/>
</dbReference>
<dbReference type="InterPro" id="IPR011763">
    <property type="entry name" value="COA_CT_C"/>
</dbReference>
<dbReference type="Pfam" id="PF01039">
    <property type="entry name" value="Carboxyl_trans"/>
    <property type="match status" value="1"/>
</dbReference>
<dbReference type="SUPFAM" id="SSF52096">
    <property type="entry name" value="ClpP/crotonase"/>
    <property type="match status" value="2"/>
</dbReference>
<dbReference type="PANTHER" id="PTHR43842:SF2">
    <property type="entry name" value="PROPIONYL-COA CARBOXYLASE BETA CHAIN, MITOCHONDRIAL"/>
    <property type="match status" value="1"/>
</dbReference>